<proteinExistence type="predicted"/>
<organism evidence="2 3">
    <name type="scientific">Fasciolopsis buskii</name>
    <dbReference type="NCBI Taxonomy" id="27845"/>
    <lineage>
        <taxon>Eukaryota</taxon>
        <taxon>Metazoa</taxon>
        <taxon>Spiralia</taxon>
        <taxon>Lophotrochozoa</taxon>
        <taxon>Platyhelminthes</taxon>
        <taxon>Trematoda</taxon>
        <taxon>Digenea</taxon>
        <taxon>Plagiorchiida</taxon>
        <taxon>Echinostomata</taxon>
        <taxon>Echinostomatoidea</taxon>
        <taxon>Fasciolidae</taxon>
        <taxon>Fasciolopsis</taxon>
    </lineage>
</organism>
<feature type="region of interest" description="Disordered" evidence="1">
    <location>
        <begin position="1051"/>
        <end position="1079"/>
    </location>
</feature>
<feature type="compositionally biased region" description="Basic and acidic residues" evidence="1">
    <location>
        <begin position="722"/>
        <end position="731"/>
    </location>
</feature>
<name>A0A8E0VD88_9TREM</name>
<evidence type="ECO:0000313" key="2">
    <source>
        <dbReference type="EMBL" id="KAA0185680.1"/>
    </source>
</evidence>
<protein>
    <submittedName>
        <fullName evidence="2">Uncharacterized protein</fullName>
    </submittedName>
</protein>
<feature type="region of interest" description="Disordered" evidence="1">
    <location>
        <begin position="1212"/>
        <end position="1237"/>
    </location>
</feature>
<evidence type="ECO:0000313" key="3">
    <source>
        <dbReference type="Proteomes" id="UP000728185"/>
    </source>
</evidence>
<comment type="caution">
    <text evidence="2">The sequence shown here is derived from an EMBL/GenBank/DDBJ whole genome shotgun (WGS) entry which is preliminary data.</text>
</comment>
<dbReference type="OrthoDB" id="6249346at2759"/>
<dbReference type="EMBL" id="LUCM01010307">
    <property type="protein sequence ID" value="KAA0185680.1"/>
    <property type="molecule type" value="Genomic_DNA"/>
</dbReference>
<feature type="region of interest" description="Disordered" evidence="1">
    <location>
        <begin position="720"/>
        <end position="740"/>
    </location>
</feature>
<keyword evidence="3" id="KW-1185">Reference proteome</keyword>
<evidence type="ECO:0000256" key="1">
    <source>
        <dbReference type="SAM" id="MobiDB-lite"/>
    </source>
</evidence>
<reference evidence="2" key="1">
    <citation type="submission" date="2019-05" db="EMBL/GenBank/DDBJ databases">
        <title>Annotation for the trematode Fasciolopsis buski.</title>
        <authorList>
            <person name="Choi Y.-J."/>
        </authorList>
    </citation>
    <scope>NUCLEOTIDE SEQUENCE</scope>
    <source>
        <strain evidence="2">HT</strain>
        <tissue evidence="2">Whole worm</tissue>
    </source>
</reference>
<sequence>MKDASSATVLATTQNHGYSPQSFQTIPPAWFIPIGPPDCPPIFTVGLGLGIGREEIDMLIKFGQQADWLLAPTSVPSGIPVKLLHAIIYQTVLFSPKQTSLESEELDQLKVPLQHSWLEQCIHAIKVINIEEDNLARLSESPGVKTESIFELHSRMARYMSKYVTLDTVCDTRELNEIVLLCLQLLLQTAIRRLSDFRRTSLGGRRTTNRQNSSMSNLTTTMTSYNSLASTSTSASCETVASNFPLKSEMVRVLTDKLRNSAPIDEANSIQVISVHLPETPKKESDRSHAQCQYTAAVDQISPIVINTLLAPKFLDASRKPQEIRAGDEKSDFPSVWIKSVVDRREGVTRKTLGTSPYRWGSSGNLICGSHKLSAQNFQLEFQQTSRTFVRCLSQSSPDIRVQTPLLFAQSTDSVSPLKTTTDVSDATKHSVVIRPIQADLCNKYSYSADHTYTSLSYDFTLDPGVPAVRDYLRRKLLSRILVEITTRLGSTQAEVVQLLPVFHEPNLMKLVDDVIDQAVAVTLTYRMNQLTNNYPSVPLSNLVTSSPVSVGLVMDKLLLDNLADTETAELTIPTFPSYTHLHRHTTTLIDTLIQMNEPLRTNPRMNQIKPDIVQVVLVLLWHSSYPAACVAMNRLLSENTNLEVMHNKSDTINSAPLPASSSDPSLYNDMWTTKISNVPCNMPLVKTTSSFADSRLTRIRTDGFGEPIIVTPRAPEISQLARDHASHEEVSNSDLHSHSPGPVLDVSDVECVSPLPIVSETGRVECGVTHYLSVQSSRSDSMQSKSSLNVADLSVLNEQVKFNGDMVRWRPKCLKFRLHGTATEYKAAIITEQQTTPAEAKHRQTVQTATSLLPTMAFGSSNYSDKSVLFCPGCTKLIQTYWNTYGCLPENKGIVRNGKGKDASVQWSSADAVGRRQIITTIETDRCKSMAANDHHFSVGKRSLSQTPRVRDSEETRMVLECTITRGRSRSQGAAEESMSSQSVLYHSMSLSMHDHQPEHCTSPLAELLGPESLTEKVMSIKHSQRIATDGNKKRLNHWFDSNEMEKSLYGKSDPTKEWSQVDGTRKSPGIASGNAGSPDKAVKPWILKASKPLFSGCSIRPDFQNTGTRPTSTLNNMLSATPFYSCLRELRDCLSRAESRLNVAFCNYLSIHSHRRCTQPRDDLRGRSVEQSKVVMPKIRKNSADSSKLSASTAPIGNCLSRALLGKSRSQPVTPKKHCCQPKVRPRKNQPTGAVKHRNNFEHTKAQPSFSAGDDVRWAAGESRPRGPNMFPSPNMELPVKANVINPSDTKQFSMLGKVTRHRDSSNYGIDWSSGSKVGTTAQLTSSQTGRIGSILLKNAPRSRQRLNKLQGQASA</sequence>
<accession>A0A8E0VD88</accession>
<feature type="compositionally biased region" description="Basic residues" evidence="1">
    <location>
        <begin position="1217"/>
        <end position="1230"/>
    </location>
</feature>
<gene>
    <name evidence="2" type="ORF">FBUS_08531</name>
</gene>
<dbReference type="Proteomes" id="UP000728185">
    <property type="component" value="Unassembled WGS sequence"/>
</dbReference>